<gene>
    <name evidence="1" type="ORF">GGQ80_003376</name>
</gene>
<name>A0A840F894_9SPHN</name>
<reference evidence="1 2" key="1">
    <citation type="submission" date="2020-08" db="EMBL/GenBank/DDBJ databases">
        <title>Genomic Encyclopedia of Type Strains, Phase IV (KMG-IV): sequencing the most valuable type-strain genomes for metagenomic binning, comparative biology and taxonomic classification.</title>
        <authorList>
            <person name="Goeker M."/>
        </authorList>
    </citation>
    <scope>NUCLEOTIDE SEQUENCE [LARGE SCALE GENOMIC DNA]</scope>
    <source>
        <strain evidence="1 2">YC6723</strain>
    </source>
</reference>
<proteinExistence type="predicted"/>
<dbReference type="Proteomes" id="UP000529795">
    <property type="component" value="Unassembled WGS sequence"/>
</dbReference>
<dbReference type="EMBL" id="JACIEV010000012">
    <property type="protein sequence ID" value="MBB4155453.1"/>
    <property type="molecule type" value="Genomic_DNA"/>
</dbReference>
<evidence type="ECO:0000313" key="2">
    <source>
        <dbReference type="Proteomes" id="UP000529795"/>
    </source>
</evidence>
<evidence type="ECO:0000313" key="1">
    <source>
        <dbReference type="EMBL" id="MBB4155453.1"/>
    </source>
</evidence>
<accession>A0A840F894</accession>
<dbReference type="RefSeq" id="WP_183986972.1">
    <property type="nucleotide sequence ID" value="NZ_JACIEV010000012.1"/>
</dbReference>
<protein>
    <submittedName>
        <fullName evidence="1">Uncharacterized protein</fullName>
    </submittedName>
</protein>
<sequence>MTIPEDPAARLRLLIADELERSRGEMEALGVALCADPALVAAHGGALQALDRLGQQQLALATLLRADDPIGALQAITLGDLQRRLHLAMAD</sequence>
<comment type="caution">
    <text evidence="1">The sequence shown here is derived from an EMBL/GenBank/DDBJ whole genome shotgun (WGS) entry which is preliminary data.</text>
</comment>
<dbReference type="AlphaFoldDB" id="A0A840F894"/>
<keyword evidence="2" id="KW-1185">Reference proteome</keyword>
<organism evidence="1 2">
    <name type="scientific">Sphingomonas jinjuensis</name>
    <dbReference type="NCBI Taxonomy" id="535907"/>
    <lineage>
        <taxon>Bacteria</taxon>
        <taxon>Pseudomonadati</taxon>
        <taxon>Pseudomonadota</taxon>
        <taxon>Alphaproteobacteria</taxon>
        <taxon>Sphingomonadales</taxon>
        <taxon>Sphingomonadaceae</taxon>
        <taxon>Sphingomonas</taxon>
    </lineage>
</organism>